<accession>A0AA41N0I0</accession>
<name>A0AA41N0I0_SCICA</name>
<dbReference type="Proteomes" id="UP001166674">
    <property type="component" value="Unassembled WGS sequence"/>
</dbReference>
<organism evidence="1 2">
    <name type="scientific">Sciurus carolinensis</name>
    <name type="common">Eastern gray squirrel</name>
    <dbReference type="NCBI Taxonomy" id="30640"/>
    <lineage>
        <taxon>Eukaryota</taxon>
        <taxon>Metazoa</taxon>
        <taxon>Chordata</taxon>
        <taxon>Craniata</taxon>
        <taxon>Vertebrata</taxon>
        <taxon>Euteleostomi</taxon>
        <taxon>Mammalia</taxon>
        <taxon>Eutheria</taxon>
        <taxon>Euarchontoglires</taxon>
        <taxon>Glires</taxon>
        <taxon>Rodentia</taxon>
        <taxon>Sciuromorpha</taxon>
        <taxon>Sciuridae</taxon>
        <taxon>Sciurinae</taxon>
        <taxon>Sciurini</taxon>
        <taxon>Sciurus</taxon>
    </lineage>
</organism>
<evidence type="ECO:0000313" key="1">
    <source>
        <dbReference type="EMBL" id="MBZ3881440.1"/>
    </source>
</evidence>
<keyword evidence="2" id="KW-1185">Reference proteome</keyword>
<dbReference type="AlphaFoldDB" id="A0AA41N0I0"/>
<sequence length="72" mass="7773">MPKIIHVVCKLLLDSAENGPVVMKDMLKGAGLSDEIKKTVSEVVTVQLGKELLMHNSDASDPFHPTAVVAEF</sequence>
<protein>
    <submittedName>
        <fullName evidence="1">Protein tyrosine phosphatase domain-containing protein 1</fullName>
    </submittedName>
</protein>
<proteinExistence type="predicted"/>
<reference evidence="1" key="1">
    <citation type="submission" date="2020-03" db="EMBL/GenBank/DDBJ databases">
        <title>Studies in the Genomics of Life Span.</title>
        <authorList>
            <person name="Glass D."/>
        </authorList>
    </citation>
    <scope>NUCLEOTIDE SEQUENCE</scope>
    <source>
        <strain evidence="1">SUZIE</strain>
        <tissue evidence="1">Muscle</tissue>
    </source>
</reference>
<dbReference type="EMBL" id="JAATJV010376901">
    <property type="protein sequence ID" value="MBZ3881440.1"/>
    <property type="molecule type" value="Genomic_DNA"/>
</dbReference>
<gene>
    <name evidence="1" type="ORF">SUZIE_162950</name>
</gene>
<evidence type="ECO:0000313" key="2">
    <source>
        <dbReference type="Proteomes" id="UP001166674"/>
    </source>
</evidence>
<comment type="caution">
    <text evidence="1">The sequence shown here is derived from an EMBL/GenBank/DDBJ whole genome shotgun (WGS) entry which is preliminary data.</text>
</comment>